<feature type="region of interest" description="Disordered" evidence="1">
    <location>
        <begin position="1"/>
        <end position="33"/>
    </location>
</feature>
<dbReference type="HOGENOM" id="CLU_940326_0_0_1"/>
<feature type="compositionally biased region" description="Pro residues" evidence="1">
    <location>
        <begin position="19"/>
        <end position="29"/>
    </location>
</feature>
<evidence type="ECO:0000313" key="3">
    <source>
        <dbReference type="Proteomes" id="UP000007129"/>
    </source>
</evidence>
<feature type="region of interest" description="Disordered" evidence="1">
    <location>
        <begin position="93"/>
        <end position="116"/>
    </location>
</feature>
<name>K2QS32_MACPH</name>
<feature type="region of interest" description="Disordered" evidence="1">
    <location>
        <begin position="207"/>
        <end position="229"/>
    </location>
</feature>
<gene>
    <name evidence="2" type="ORF">MPH_10169</name>
</gene>
<dbReference type="AlphaFoldDB" id="K2QS32"/>
<dbReference type="EMBL" id="AHHD01000440">
    <property type="protein sequence ID" value="EKG12701.1"/>
    <property type="molecule type" value="Genomic_DNA"/>
</dbReference>
<evidence type="ECO:0000313" key="2">
    <source>
        <dbReference type="EMBL" id="EKG12701.1"/>
    </source>
</evidence>
<proteinExistence type="predicted"/>
<sequence>MQDLMDYLRPAEEPESPLDLPPPPPPPDPSVDVDLQDFLLGLDSDTTPFLVAGDTLCPNAREDGVSLTAFARDMGWVDASCATAFDAPVSASFSSASTRDSPRQEDRSSPEPSSLPAAHCCSCVERSLAVLEKLFSCPRKQSVQREAVDHTLGVLNHFTSHAWTVLDCAACLQSRASMTLLIALSEKAYAHFQQLVHALARNIERLRSPQSAQQQQEGRRAREREEEKPALEGAHDGLLVMSFRALLALKRFAAVEKQVARSLGESSTLYDLALRNVMDLGVAELLKLLKRAAEVD</sequence>
<feature type="compositionally biased region" description="Basic and acidic residues" evidence="1">
    <location>
        <begin position="217"/>
        <end position="229"/>
    </location>
</feature>
<dbReference type="InParanoid" id="K2QS32"/>
<organism evidence="2 3">
    <name type="scientific">Macrophomina phaseolina (strain MS6)</name>
    <name type="common">Charcoal rot fungus</name>
    <dbReference type="NCBI Taxonomy" id="1126212"/>
    <lineage>
        <taxon>Eukaryota</taxon>
        <taxon>Fungi</taxon>
        <taxon>Dikarya</taxon>
        <taxon>Ascomycota</taxon>
        <taxon>Pezizomycotina</taxon>
        <taxon>Dothideomycetes</taxon>
        <taxon>Dothideomycetes incertae sedis</taxon>
        <taxon>Botryosphaeriales</taxon>
        <taxon>Botryosphaeriaceae</taxon>
        <taxon>Macrophomina</taxon>
    </lineage>
</organism>
<accession>K2QS32</accession>
<protein>
    <submittedName>
        <fullName evidence="2">Uncharacterized protein</fullName>
    </submittedName>
</protein>
<reference evidence="2 3" key="1">
    <citation type="journal article" date="2012" name="BMC Genomics">
        <title>Tools to kill: Genome of one of the most destructive plant pathogenic fungi Macrophomina phaseolina.</title>
        <authorList>
            <person name="Islam M.S."/>
            <person name="Haque M.S."/>
            <person name="Islam M.M."/>
            <person name="Emdad E.M."/>
            <person name="Halim A."/>
            <person name="Hossen Q.M.M."/>
            <person name="Hossain M.Z."/>
            <person name="Ahmed B."/>
            <person name="Rahim S."/>
            <person name="Rahman M.S."/>
            <person name="Alam M.M."/>
            <person name="Hou S."/>
            <person name="Wan X."/>
            <person name="Saito J.A."/>
            <person name="Alam M."/>
        </authorList>
    </citation>
    <scope>NUCLEOTIDE SEQUENCE [LARGE SCALE GENOMIC DNA]</scope>
    <source>
        <strain evidence="2 3">MS6</strain>
    </source>
</reference>
<dbReference type="VEuPathDB" id="FungiDB:MPH_10169"/>
<dbReference type="Proteomes" id="UP000007129">
    <property type="component" value="Unassembled WGS sequence"/>
</dbReference>
<evidence type="ECO:0000256" key="1">
    <source>
        <dbReference type="SAM" id="MobiDB-lite"/>
    </source>
</evidence>
<comment type="caution">
    <text evidence="2">The sequence shown here is derived from an EMBL/GenBank/DDBJ whole genome shotgun (WGS) entry which is preliminary data.</text>
</comment>
<dbReference type="OrthoDB" id="10569966at2759"/>
<feature type="compositionally biased region" description="Basic and acidic residues" evidence="1">
    <location>
        <begin position="100"/>
        <end position="109"/>
    </location>
</feature>